<dbReference type="EMBL" id="GL636497">
    <property type="protein sequence ID" value="EFW16456.1"/>
    <property type="molecule type" value="Genomic_DNA"/>
</dbReference>
<proteinExistence type="predicted"/>
<dbReference type="VEuPathDB" id="FungiDB:CPSG_06972"/>
<gene>
    <name evidence="1" type="ORF">CPSG_06972</name>
</gene>
<dbReference type="HOGENOM" id="CLU_2533549_0_0_1"/>
<evidence type="ECO:0000313" key="1">
    <source>
        <dbReference type="EMBL" id="EFW16456.1"/>
    </source>
</evidence>
<name>E9DAX0_COCPS</name>
<dbReference type="Proteomes" id="UP000002497">
    <property type="component" value="Unassembled WGS sequence"/>
</dbReference>
<organism evidence="2">
    <name type="scientific">Coccidioides posadasii (strain RMSCC 757 / Silveira)</name>
    <name type="common">Valley fever fungus</name>
    <dbReference type="NCBI Taxonomy" id="443226"/>
    <lineage>
        <taxon>Eukaryota</taxon>
        <taxon>Fungi</taxon>
        <taxon>Dikarya</taxon>
        <taxon>Ascomycota</taxon>
        <taxon>Pezizomycotina</taxon>
        <taxon>Eurotiomycetes</taxon>
        <taxon>Eurotiomycetidae</taxon>
        <taxon>Onygenales</taxon>
        <taxon>Onygenaceae</taxon>
        <taxon>Coccidioides</taxon>
    </lineage>
</organism>
<protein>
    <submittedName>
        <fullName evidence="1">Uncharacterized protein</fullName>
    </submittedName>
</protein>
<keyword evidence="2" id="KW-1185">Reference proteome</keyword>
<accession>E9DAX0</accession>
<reference evidence="2" key="2">
    <citation type="submission" date="2010-03" db="EMBL/GenBank/DDBJ databases">
        <title>The genome sequence of Coccidioides posadasii strain Silveira.</title>
        <authorList>
            <consortium name="The Broad Institute Genome Sequencing Center for Infectious Disease"/>
            <person name="Neafsey D."/>
            <person name="Orbach M."/>
            <person name="Henn M.R."/>
            <person name="Cole G.T."/>
            <person name="Galgiani J."/>
            <person name="Gardner M.J."/>
            <person name="Kirkland T.N."/>
            <person name="Taylor J.W."/>
            <person name="Young S.K."/>
            <person name="Zeng Q."/>
            <person name="Koehrsen M."/>
            <person name="Alvarado L."/>
            <person name="Berlin A."/>
            <person name="Borenstein D."/>
            <person name="Chapman S.B."/>
            <person name="Chen Z."/>
            <person name="Engels R."/>
            <person name="Freedman E."/>
            <person name="Gellesch M."/>
            <person name="Goldberg J."/>
            <person name="Griggs A."/>
            <person name="Gujja S."/>
            <person name="Heilman E."/>
            <person name="Heiman D."/>
            <person name="Howarth C."/>
            <person name="Jen D."/>
            <person name="Larson L."/>
            <person name="Mehta T."/>
            <person name="Neiman D."/>
            <person name="Park D."/>
            <person name="Pearson M."/>
            <person name="Richards J."/>
            <person name="Roberts A."/>
            <person name="Saif S."/>
            <person name="Shea T."/>
            <person name="Shenoy N."/>
            <person name="Sisk P."/>
            <person name="Stolte C."/>
            <person name="Sykes S."/>
            <person name="Walk T."/>
            <person name="White J."/>
            <person name="Yandava C."/>
            <person name="Haas B."/>
            <person name="Nusbaum C."/>
            <person name="Birren B."/>
        </authorList>
    </citation>
    <scope>NUCLEOTIDE SEQUENCE [LARGE SCALE GENOMIC DNA]</scope>
    <source>
        <strain evidence="2">RMSCC 757 / Silveira</strain>
    </source>
</reference>
<feature type="non-terminal residue" evidence="1">
    <location>
        <position position="84"/>
    </location>
</feature>
<sequence>MDPRKPPEHVIDVFADPASVKDVLKGGRITPDSALDMILCAAKPQIWHLLRASGLCKKTAGIHAFEEKNIYILLRNSYHPVAPC</sequence>
<evidence type="ECO:0000313" key="2">
    <source>
        <dbReference type="Proteomes" id="UP000002497"/>
    </source>
</evidence>
<dbReference type="AlphaFoldDB" id="E9DAX0"/>
<reference evidence="2" key="1">
    <citation type="journal article" date="2010" name="Genome Res.">
        <title>Population genomic sequencing of Coccidioides fungi reveals recent hybridization and transposon control.</title>
        <authorList>
            <person name="Neafsey D.E."/>
            <person name="Barker B.M."/>
            <person name="Sharpton T.J."/>
            <person name="Stajich J.E."/>
            <person name="Park D.J."/>
            <person name="Whiston E."/>
            <person name="Hung C.-Y."/>
            <person name="McMahan C."/>
            <person name="White J."/>
            <person name="Sykes S."/>
            <person name="Heiman D."/>
            <person name="Young S."/>
            <person name="Zeng Q."/>
            <person name="Abouelleil A."/>
            <person name="Aftuck L."/>
            <person name="Bessette D."/>
            <person name="Brown A."/>
            <person name="FitzGerald M."/>
            <person name="Lui A."/>
            <person name="Macdonald J.P."/>
            <person name="Priest M."/>
            <person name="Orbach M.J."/>
            <person name="Galgiani J.N."/>
            <person name="Kirkland T.N."/>
            <person name="Cole G.T."/>
            <person name="Birren B.W."/>
            <person name="Henn M.R."/>
            <person name="Taylor J.W."/>
            <person name="Rounsley S.D."/>
        </authorList>
    </citation>
    <scope>NUCLEOTIDE SEQUENCE [LARGE SCALE GENOMIC DNA]</scope>
    <source>
        <strain evidence="2">RMSCC 757 / Silveira</strain>
    </source>
</reference>